<comment type="caution">
    <text evidence="7">The sequence shown here is derived from an EMBL/GenBank/DDBJ whole genome shotgun (WGS) entry which is preliminary data.</text>
</comment>
<dbReference type="SUPFAM" id="SSF53335">
    <property type="entry name" value="S-adenosyl-L-methionine-dependent methyltransferases"/>
    <property type="match status" value="1"/>
</dbReference>
<evidence type="ECO:0000256" key="1">
    <source>
        <dbReference type="ARBA" id="ARBA00011900"/>
    </source>
</evidence>
<dbReference type="PRINTS" id="PR00507">
    <property type="entry name" value="N12N6MTFRASE"/>
</dbReference>
<dbReference type="EMBL" id="MTPU01000039">
    <property type="protein sequence ID" value="OPH09597.1"/>
    <property type="molecule type" value="Genomic_DNA"/>
</dbReference>
<evidence type="ECO:0000256" key="3">
    <source>
        <dbReference type="ARBA" id="ARBA00022679"/>
    </source>
</evidence>
<dbReference type="PANTHER" id="PTHR33841">
    <property type="entry name" value="DNA METHYLTRANSFERASE YEEA-RELATED"/>
    <property type="match status" value="1"/>
</dbReference>
<evidence type="ECO:0000313" key="8">
    <source>
        <dbReference type="Proteomes" id="UP000190056"/>
    </source>
</evidence>
<feature type="domain" description="Type II methyltransferase M.TaqI-like" evidence="6">
    <location>
        <begin position="329"/>
        <end position="547"/>
    </location>
</feature>
<evidence type="ECO:0000256" key="2">
    <source>
        <dbReference type="ARBA" id="ARBA00022603"/>
    </source>
</evidence>
<dbReference type="Pfam" id="PF07669">
    <property type="entry name" value="Eco57I"/>
    <property type="match status" value="1"/>
</dbReference>
<dbReference type="NCBIfam" id="NF033452">
    <property type="entry name" value="BREX_1_MTaseX"/>
    <property type="match status" value="1"/>
</dbReference>
<dbReference type="InterPro" id="IPR002052">
    <property type="entry name" value="DNA_methylase_N6_adenine_CS"/>
</dbReference>
<keyword evidence="4" id="KW-0949">S-adenosyl-L-methionine</keyword>
<keyword evidence="2 7" id="KW-0489">Methyltransferase</keyword>
<dbReference type="EC" id="2.1.1.72" evidence="1"/>
<dbReference type="PANTHER" id="PTHR33841:SF1">
    <property type="entry name" value="DNA METHYLTRANSFERASE A"/>
    <property type="match status" value="1"/>
</dbReference>
<reference evidence="7 8" key="1">
    <citation type="submission" date="2017-01" db="EMBL/GenBank/DDBJ databases">
        <authorList>
            <person name="Abreu V.A."/>
            <person name="Popin R.V."/>
            <person name="Rigonato J."/>
            <person name="Andreote A.P."/>
            <person name="Schaker P.C."/>
            <person name="Hoff-Risseti C."/>
            <person name="Alvarenga D.O."/>
            <person name="Varani A.M."/>
            <person name="Fiore M.F."/>
        </authorList>
    </citation>
    <scope>NUCLEOTIDE SEQUENCE [LARGE SCALE GENOMIC DNA]</scope>
    <source>
        <strain evidence="7 8">CENA302</strain>
    </source>
</reference>
<gene>
    <name evidence="7" type="ORF">CENA302_09795</name>
</gene>
<evidence type="ECO:0000256" key="5">
    <source>
        <dbReference type="ARBA" id="ARBA00047942"/>
    </source>
</evidence>
<dbReference type="InterPro" id="IPR029063">
    <property type="entry name" value="SAM-dependent_MTases_sf"/>
</dbReference>
<name>A0A9Q5W945_9CYAN</name>
<evidence type="ECO:0000259" key="6">
    <source>
        <dbReference type="Pfam" id="PF07669"/>
    </source>
</evidence>
<dbReference type="InterPro" id="IPR050953">
    <property type="entry name" value="N4_N6_ade-DNA_methylase"/>
</dbReference>
<dbReference type="AlphaFoldDB" id="A0A9Q5W945"/>
<dbReference type="GO" id="GO:0006304">
    <property type="term" value="P:DNA modification"/>
    <property type="evidence" value="ECO:0007669"/>
    <property type="project" value="InterPro"/>
</dbReference>
<dbReference type="GO" id="GO:0032259">
    <property type="term" value="P:methylation"/>
    <property type="evidence" value="ECO:0007669"/>
    <property type="project" value="UniProtKB-KW"/>
</dbReference>
<organism evidence="7 8">
    <name type="scientific">Cylindrospermopsis raciborskii CENA302</name>
    <dbReference type="NCBI Taxonomy" id="1170768"/>
    <lineage>
        <taxon>Bacteria</taxon>
        <taxon>Bacillati</taxon>
        <taxon>Cyanobacteriota</taxon>
        <taxon>Cyanophyceae</taxon>
        <taxon>Nostocales</taxon>
        <taxon>Aphanizomenonaceae</taxon>
        <taxon>Cylindrospermopsis</taxon>
    </lineage>
</organism>
<sequence length="1174" mass="135311">METLKLKRFAQYARRYLMEYVFAKLKLVLAGNSAARRERAESIKKLEEAIKEHGKEQVAERVAYIWFNRFCALRFMDVNRYNRVNIVSPADPGQFQPEILAEAKMGHVDNEMVHDKVRQQIFALLDGKVPSRDPQGEAYRLLVVAACNFLNKAMPFLFERIDDYTELLLPDDLLSGNSILAYTREAMTPDVCQDVEVIGWLYQYYISEKKDEVFEGLKKNKKITPENIPAATQLFTPHWIVRYLVENSLGRLWMLNRPNSRLAERMEFYIKPEEPESDFLRISKPEEIKVCDPACGSGHMLVYAFDLLYAIYEEEGYEPSEIPGKILTHNLYGIEIDERSGELAAFALVIKAREKYRRFLRKPVQPNICVLENIKFEKDELKSYMDFVGRDLFTSELQSTIHEFEEADNFGSLIRPTVTDVVGILDILEAKDVSGQLFLYQPHHKVLQALKQADYLSPKYHVVVANPPFMGGKGMNARLGAWVKDNFPDSKADLFAVFIERNLQLARKQGLVAMITMQSWMFLSSFEKLRGRILGQDTILSMAHLGARAFDSIGGEVVSTTAFVLENRNHSYYKGSYVRLVDGISEAEKESALRESIKNPNCGWFFRASAADFKKIPGSPVAYWVSERVLEIFQESKPLNDIASPCVGLQTGNNDKFLRLWTEVNINNIGFGLDNREAAKKSGKKWFPYNKGGEFRKWYGNQQYVVNWENDGLELNNYKPKAVIRNPTYYFKESVSWSKVTSSYFSLRFYPQGFIFADAGMSIFSNDTTIIKAILGVMNSPVMNGTTGSLSPTLNFEVGQISNFPILNNTIDTAQIKITENIDQAINISHQDWDSYETSWDFTNLPLLNPDFRQPTLKATYQKLRSHWQQMTLETQRLEEENNRIFISAYGLQDELTPEVPLNEITLTCNPYYRYSGNKPEAELETLLLADTMKEYISYAVGCMFGRYSLEKPGLILANQGETVEDYLKQIPNPTFPPDADNVLPILDGEWFIDDITERFRQFLRVTFAEEHYEENLKFIEAALGKDIRKYFLKDFYNDHIKRYKKRPIYWLFCSPKGSFNALIYMHRYRPDTVSVVLNDYLREFRAKLEARRDHLKRVEVSADASQSEKTKAVKEIAKLTATIEELNDYERQVLYPLAIQQIQIDLDDGVKANYQKFGLALKKIPGLEAKEED</sequence>
<evidence type="ECO:0000256" key="4">
    <source>
        <dbReference type="ARBA" id="ARBA00022691"/>
    </source>
</evidence>
<evidence type="ECO:0000313" key="7">
    <source>
        <dbReference type="EMBL" id="OPH09597.1"/>
    </source>
</evidence>
<dbReference type="Proteomes" id="UP000190056">
    <property type="component" value="Unassembled WGS sequence"/>
</dbReference>
<protein>
    <recommendedName>
        <fullName evidence="1">site-specific DNA-methyltransferase (adenine-specific)</fullName>
        <ecNumber evidence="1">2.1.1.72</ecNumber>
    </recommendedName>
</protein>
<dbReference type="InterPro" id="IPR011639">
    <property type="entry name" value="MethylTrfase_TaqI-like_dom"/>
</dbReference>
<proteinExistence type="predicted"/>
<dbReference type="RefSeq" id="WP_071248151.1">
    <property type="nucleotide sequence ID" value="NZ_MTPU01000039.1"/>
</dbReference>
<accession>A0A9Q5W945</accession>
<dbReference type="PROSITE" id="PS00092">
    <property type="entry name" value="N6_MTASE"/>
    <property type="match status" value="1"/>
</dbReference>
<dbReference type="GO" id="GO:0003676">
    <property type="term" value="F:nucleic acid binding"/>
    <property type="evidence" value="ECO:0007669"/>
    <property type="project" value="InterPro"/>
</dbReference>
<keyword evidence="3" id="KW-0808">Transferase</keyword>
<dbReference type="InterPro" id="IPR047939">
    <property type="entry name" value="BREX_1_PglX"/>
</dbReference>
<comment type="catalytic activity">
    <reaction evidence="5">
        <text>a 2'-deoxyadenosine in DNA + S-adenosyl-L-methionine = an N(6)-methyl-2'-deoxyadenosine in DNA + S-adenosyl-L-homocysteine + H(+)</text>
        <dbReference type="Rhea" id="RHEA:15197"/>
        <dbReference type="Rhea" id="RHEA-COMP:12418"/>
        <dbReference type="Rhea" id="RHEA-COMP:12419"/>
        <dbReference type="ChEBI" id="CHEBI:15378"/>
        <dbReference type="ChEBI" id="CHEBI:57856"/>
        <dbReference type="ChEBI" id="CHEBI:59789"/>
        <dbReference type="ChEBI" id="CHEBI:90615"/>
        <dbReference type="ChEBI" id="CHEBI:90616"/>
        <dbReference type="EC" id="2.1.1.72"/>
    </reaction>
</comment>
<dbReference type="Gene3D" id="3.40.50.150">
    <property type="entry name" value="Vaccinia Virus protein VP39"/>
    <property type="match status" value="1"/>
</dbReference>
<dbReference type="GO" id="GO:0009007">
    <property type="term" value="F:site-specific DNA-methyltransferase (adenine-specific) activity"/>
    <property type="evidence" value="ECO:0007669"/>
    <property type="project" value="UniProtKB-EC"/>
</dbReference>